<sequence length="137" mass="14396">MTGYAAFGRFFIVTLAGLGVDLATSWLVLHLFAPPLALAAAIGFLAGAGFNYLLHEIWTFGGGAGRLSGRRFGKYLAVLGIVLVGRLAAVAALSRLALLAEYPMAILVLASGVSMLLNFALSRGLVFTAPRVPKEME</sequence>
<comment type="similarity">
    <text evidence="2">Belongs to the GtrA family.</text>
</comment>
<dbReference type="AlphaFoldDB" id="A0A2A4CNE6"/>
<dbReference type="Pfam" id="PF04138">
    <property type="entry name" value="GtrA_DPMS_TM"/>
    <property type="match status" value="1"/>
</dbReference>
<comment type="subcellular location">
    <subcellularLocation>
        <location evidence="1">Membrane</location>
        <topology evidence="1">Multi-pass membrane protein</topology>
    </subcellularLocation>
</comment>
<feature type="transmembrane region" description="Helical" evidence="6">
    <location>
        <begin position="75"/>
        <end position="98"/>
    </location>
</feature>
<dbReference type="EMBL" id="NTJD01000009">
    <property type="protein sequence ID" value="PCD75782.1"/>
    <property type="molecule type" value="Genomic_DNA"/>
</dbReference>
<dbReference type="InterPro" id="IPR007267">
    <property type="entry name" value="GtrA_DPMS_TM"/>
</dbReference>
<accession>A0A2A4CNE6</accession>
<dbReference type="Proteomes" id="UP000243507">
    <property type="component" value="Unassembled WGS sequence"/>
</dbReference>
<keyword evidence="4 6" id="KW-1133">Transmembrane helix</keyword>
<evidence type="ECO:0000313" key="8">
    <source>
        <dbReference type="EMBL" id="PCD75782.1"/>
    </source>
</evidence>
<dbReference type="GO" id="GO:0000271">
    <property type="term" value="P:polysaccharide biosynthetic process"/>
    <property type="evidence" value="ECO:0007669"/>
    <property type="project" value="InterPro"/>
</dbReference>
<evidence type="ECO:0000256" key="1">
    <source>
        <dbReference type="ARBA" id="ARBA00004141"/>
    </source>
</evidence>
<gene>
    <name evidence="8" type="ORF">CLN94_11520</name>
</gene>
<comment type="caution">
    <text evidence="8">The sequence shown here is derived from an EMBL/GenBank/DDBJ whole genome shotgun (WGS) entry which is preliminary data.</text>
</comment>
<reference evidence="8 9" key="1">
    <citation type="submission" date="2017-09" db="EMBL/GenBank/DDBJ databases">
        <title>A multilocus sequence analysis scheme for characterization of bacteria in the genus Thioclava.</title>
        <authorList>
            <person name="Liu Y."/>
            <person name="Shao Z."/>
        </authorList>
    </citation>
    <scope>NUCLEOTIDE SEQUENCE [LARGE SCALE GENOMIC DNA]</scope>
    <source>
        <strain evidence="8 9">CAU 1312</strain>
    </source>
</reference>
<dbReference type="InterPro" id="IPR051401">
    <property type="entry name" value="GtrA_CellWall_Glycosyl"/>
</dbReference>
<feature type="transmembrane region" description="Helical" evidence="6">
    <location>
        <begin position="35"/>
        <end position="54"/>
    </location>
</feature>
<keyword evidence="9" id="KW-1185">Reference proteome</keyword>
<dbReference type="OrthoDB" id="7619475at2"/>
<feature type="domain" description="GtrA/DPMS transmembrane" evidence="7">
    <location>
        <begin position="9"/>
        <end position="127"/>
    </location>
</feature>
<evidence type="ECO:0000256" key="6">
    <source>
        <dbReference type="SAM" id="Phobius"/>
    </source>
</evidence>
<keyword evidence="5 6" id="KW-0472">Membrane</keyword>
<evidence type="ECO:0000256" key="4">
    <source>
        <dbReference type="ARBA" id="ARBA00022989"/>
    </source>
</evidence>
<protein>
    <recommendedName>
        <fullName evidence="7">GtrA/DPMS transmembrane domain-containing protein</fullName>
    </recommendedName>
</protein>
<organism evidence="8 9">
    <name type="scientific">Pseudothioclava arenosa</name>
    <dbReference type="NCBI Taxonomy" id="1795308"/>
    <lineage>
        <taxon>Bacteria</taxon>
        <taxon>Pseudomonadati</taxon>
        <taxon>Pseudomonadota</taxon>
        <taxon>Alphaproteobacteria</taxon>
        <taxon>Rhodobacterales</taxon>
        <taxon>Paracoccaceae</taxon>
        <taxon>Pseudothioclava</taxon>
    </lineage>
</organism>
<keyword evidence="3 6" id="KW-0812">Transmembrane</keyword>
<evidence type="ECO:0000313" key="9">
    <source>
        <dbReference type="Proteomes" id="UP000243507"/>
    </source>
</evidence>
<evidence type="ECO:0000256" key="5">
    <source>
        <dbReference type="ARBA" id="ARBA00023136"/>
    </source>
</evidence>
<dbReference type="PANTHER" id="PTHR38459">
    <property type="entry name" value="PROPHAGE BACTOPRENOL-LINKED GLUCOSE TRANSLOCASE HOMOLOG"/>
    <property type="match status" value="1"/>
</dbReference>
<dbReference type="RefSeq" id="WP_096434101.1">
    <property type="nucleotide sequence ID" value="NZ_NTJD01000009.1"/>
</dbReference>
<evidence type="ECO:0000256" key="3">
    <source>
        <dbReference type="ARBA" id="ARBA00022692"/>
    </source>
</evidence>
<evidence type="ECO:0000256" key="2">
    <source>
        <dbReference type="ARBA" id="ARBA00009399"/>
    </source>
</evidence>
<feature type="transmembrane region" description="Helical" evidence="6">
    <location>
        <begin position="7"/>
        <end position="29"/>
    </location>
</feature>
<name>A0A2A4CNE6_9RHOB</name>
<feature type="transmembrane region" description="Helical" evidence="6">
    <location>
        <begin position="104"/>
        <end position="126"/>
    </location>
</feature>
<proteinExistence type="inferred from homology"/>
<dbReference type="PANTHER" id="PTHR38459:SF1">
    <property type="entry name" value="PROPHAGE BACTOPRENOL-LINKED GLUCOSE TRANSLOCASE HOMOLOG"/>
    <property type="match status" value="1"/>
</dbReference>
<evidence type="ECO:0000259" key="7">
    <source>
        <dbReference type="Pfam" id="PF04138"/>
    </source>
</evidence>
<dbReference type="GO" id="GO:0005886">
    <property type="term" value="C:plasma membrane"/>
    <property type="evidence" value="ECO:0007669"/>
    <property type="project" value="TreeGrafter"/>
</dbReference>